<organism evidence="2 3">
    <name type="scientific">Phytohabitans kaempferiae</name>
    <dbReference type="NCBI Taxonomy" id="1620943"/>
    <lineage>
        <taxon>Bacteria</taxon>
        <taxon>Bacillati</taxon>
        <taxon>Actinomycetota</taxon>
        <taxon>Actinomycetes</taxon>
        <taxon>Micromonosporales</taxon>
        <taxon>Micromonosporaceae</taxon>
    </lineage>
</organism>
<proteinExistence type="predicted"/>
<dbReference type="RefSeq" id="WP_377258318.1">
    <property type="nucleotide sequence ID" value="NZ_JBHLUH010000070.1"/>
</dbReference>
<feature type="domain" description="Transposase IS110-like N-terminal" evidence="1">
    <location>
        <begin position="9"/>
        <end position="89"/>
    </location>
</feature>
<evidence type="ECO:0000259" key="1">
    <source>
        <dbReference type="Pfam" id="PF01548"/>
    </source>
</evidence>
<dbReference type="Proteomes" id="UP001589867">
    <property type="component" value="Unassembled WGS sequence"/>
</dbReference>
<dbReference type="EMBL" id="JBHLUH010000070">
    <property type="protein sequence ID" value="MFC0532380.1"/>
    <property type="molecule type" value="Genomic_DNA"/>
</dbReference>
<dbReference type="PANTHER" id="PTHR33055:SF15">
    <property type="entry name" value="TRANSPOSASE-RELATED"/>
    <property type="match status" value="1"/>
</dbReference>
<sequence>MASAARDAPLPEWKPVFYLLEAEGFQCWLLNAKHVKNVPGRPKTDKLDAVWLAKVVERGMCRPSFVPPKPIRRLRDLTRYRRTLVRDRIVSMSATGSQLALSFETSR</sequence>
<comment type="caution">
    <text evidence="2">The sequence shown here is derived from an EMBL/GenBank/DDBJ whole genome shotgun (WGS) entry which is preliminary data.</text>
</comment>
<dbReference type="PANTHER" id="PTHR33055">
    <property type="entry name" value="TRANSPOSASE FOR INSERTION SEQUENCE ELEMENT IS1111A"/>
    <property type="match status" value="1"/>
</dbReference>
<accession>A0ABV6MCE9</accession>
<keyword evidence="3" id="KW-1185">Reference proteome</keyword>
<evidence type="ECO:0000313" key="2">
    <source>
        <dbReference type="EMBL" id="MFC0532380.1"/>
    </source>
</evidence>
<gene>
    <name evidence="2" type="ORF">ACFFIA_32515</name>
</gene>
<dbReference type="Pfam" id="PF01548">
    <property type="entry name" value="DEDD_Tnp_IS110"/>
    <property type="match status" value="1"/>
</dbReference>
<dbReference type="InterPro" id="IPR047650">
    <property type="entry name" value="Transpos_IS110"/>
</dbReference>
<name>A0ABV6MCE9_9ACTN</name>
<evidence type="ECO:0000313" key="3">
    <source>
        <dbReference type="Proteomes" id="UP001589867"/>
    </source>
</evidence>
<reference evidence="2 3" key="1">
    <citation type="submission" date="2024-09" db="EMBL/GenBank/DDBJ databases">
        <authorList>
            <person name="Sun Q."/>
            <person name="Mori K."/>
        </authorList>
    </citation>
    <scope>NUCLEOTIDE SEQUENCE [LARGE SCALE GENOMIC DNA]</scope>
    <source>
        <strain evidence="2 3">TBRC 3947</strain>
    </source>
</reference>
<dbReference type="InterPro" id="IPR002525">
    <property type="entry name" value="Transp_IS110-like_N"/>
</dbReference>
<protein>
    <submittedName>
        <fullName evidence="2">Transposase</fullName>
    </submittedName>
</protein>